<feature type="transmembrane region" description="Helical" evidence="1">
    <location>
        <begin position="19"/>
        <end position="37"/>
    </location>
</feature>
<feature type="transmembrane region" description="Helical" evidence="1">
    <location>
        <begin position="86"/>
        <end position="108"/>
    </location>
</feature>
<proteinExistence type="predicted"/>
<feature type="transmembrane region" description="Helical" evidence="1">
    <location>
        <begin position="128"/>
        <end position="152"/>
    </location>
</feature>
<evidence type="ECO:0000256" key="1">
    <source>
        <dbReference type="SAM" id="Phobius"/>
    </source>
</evidence>
<keyword evidence="3" id="KW-1185">Reference proteome</keyword>
<feature type="transmembrane region" description="Helical" evidence="1">
    <location>
        <begin position="188"/>
        <end position="214"/>
    </location>
</feature>
<sequence length="215" mass="23334">MVTYCAVGGVVQILRRRECLVLMAGAFFVPLLVLGFGRVGLGSEAFSRYRAWRLCGVVRIVAGVACFQILVLQLCLILVWNDCALLVLLSLFAVVVVVVFGVAVGRLLLAFGFLMGREDLFHGFVGAWVLRIVAYSPLVQAVVVFLTVAIFFSGGAKDFSVYGFPLGMVCDLIFVGFVLWGFRLFGWGAFASFGGCGWVSLVVVRVFAGSCIFLM</sequence>
<evidence type="ECO:0000313" key="3">
    <source>
        <dbReference type="Proteomes" id="UP000183410"/>
    </source>
</evidence>
<protein>
    <submittedName>
        <fullName evidence="2">Uncharacterized protein</fullName>
    </submittedName>
</protein>
<keyword evidence="1" id="KW-0472">Membrane</keyword>
<name>A0A1I2BZU2_9BACL</name>
<accession>A0A1I2BZU2</accession>
<evidence type="ECO:0000313" key="2">
    <source>
        <dbReference type="EMBL" id="SFE61637.1"/>
    </source>
</evidence>
<dbReference type="Proteomes" id="UP000183410">
    <property type="component" value="Unassembled WGS sequence"/>
</dbReference>
<keyword evidence="1" id="KW-1133">Transmembrane helix</keyword>
<reference evidence="3" key="1">
    <citation type="submission" date="2016-10" db="EMBL/GenBank/DDBJ databases">
        <authorList>
            <person name="Varghese N."/>
            <person name="Submissions S."/>
        </authorList>
    </citation>
    <scope>NUCLEOTIDE SEQUENCE [LARGE SCALE GENOMIC DNA]</scope>
    <source>
        <strain evidence="3">CGMCC 1.10223</strain>
    </source>
</reference>
<feature type="transmembrane region" description="Helical" evidence="1">
    <location>
        <begin position="57"/>
        <end position="79"/>
    </location>
</feature>
<feature type="transmembrane region" description="Helical" evidence="1">
    <location>
        <begin position="159"/>
        <end position="182"/>
    </location>
</feature>
<keyword evidence="1" id="KW-0812">Transmembrane</keyword>
<gene>
    <name evidence="2" type="ORF">SAMN04487969_104180</name>
</gene>
<dbReference type="AlphaFoldDB" id="A0A1I2BZU2"/>
<dbReference type="EMBL" id="FONN01000004">
    <property type="protein sequence ID" value="SFE61637.1"/>
    <property type="molecule type" value="Genomic_DNA"/>
</dbReference>
<organism evidence="2 3">
    <name type="scientific">Paenibacillus algorifonticola</name>
    <dbReference type="NCBI Taxonomy" id="684063"/>
    <lineage>
        <taxon>Bacteria</taxon>
        <taxon>Bacillati</taxon>
        <taxon>Bacillota</taxon>
        <taxon>Bacilli</taxon>
        <taxon>Bacillales</taxon>
        <taxon>Paenibacillaceae</taxon>
        <taxon>Paenibacillus</taxon>
    </lineage>
</organism>